<dbReference type="OrthoDB" id="9814548at2"/>
<dbReference type="PANTHER" id="PTHR43811:SF19">
    <property type="entry name" value="39 KDA FK506-BINDING NUCLEAR PROTEIN"/>
    <property type="match status" value="1"/>
</dbReference>
<dbReference type="GO" id="GO:0003755">
    <property type="term" value="F:peptidyl-prolyl cis-trans isomerase activity"/>
    <property type="evidence" value="ECO:0007669"/>
    <property type="project" value="UniProtKB-UniRule"/>
</dbReference>
<dbReference type="AlphaFoldDB" id="A0A3S0P9H0"/>
<dbReference type="Proteomes" id="UP000278983">
    <property type="component" value="Unassembled WGS sequence"/>
</dbReference>
<dbReference type="PROSITE" id="PS50059">
    <property type="entry name" value="FKBP_PPIASE"/>
    <property type="match status" value="1"/>
</dbReference>
<feature type="domain" description="PPIase FKBP-type" evidence="8">
    <location>
        <begin position="94"/>
        <end position="192"/>
    </location>
</feature>
<dbReference type="SUPFAM" id="SSF54534">
    <property type="entry name" value="FKBP-like"/>
    <property type="match status" value="1"/>
</dbReference>
<evidence type="ECO:0000256" key="7">
    <source>
        <dbReference type="SAM" id="SignalP"/>
    </source>
</evidence>
<organism evidence="9 10">
    <name type="scientific">Prevotella koreensis</name>
    <dbReference type="NCBI Taxonomy" id="2490854"/>
    <lineage>
        <taxon>Bacteria</taxon>
        <taxon>Pseudomonadati</taxon>
        <taxon>Bacteroidota</taxon>
        <taxon>Bacteroidia</taxon>
        <taxon>Bacteroidales</taxon>
        <taxon>Prevotellaceae</taxon>
        <taxon>Prevotella</taxon>
    </lineage>
</organism>
<dbReference type="RefSeq" id="WP_126679311.1">
    <property type="nucleotide sequence ID" value="NZ_RYYU01000001.1"/>
</dbReference>
<evidence type="ECO:0000256" key="3">
    <source>
        <dbReference type="ARBA" id="ARBA00023110"/>
    </source>
</evidence>
<evidence type="ECO:0000313" key="9">
    <source>
        <dbReference type="EMBL" id="RUL60219.1"/>
    </source>
</evidence>
<evidence type="ECO:0000256" key="2">
    <source>
        <dbReference type="ARBA" id="ARBA00006577"/>
    </source>
</evidence>
<evidence type="ECO:0000256" key="4">
    <source>
        <dbReference type="ARBA" id="ARBA00023235"/>
    </source>
</evidence>
<dbReference type="InterPro" id="IPR001179">
    <property type="entry name" value="PPIase_FKBP_dom"/>
</dbReference>
<comment type="similarity">
    <text evidence="2 6">Belongs to the FKBP-type PPIase family.</text>
</comment>
<evidence type="ECO:0000256" key="1">
    <source>
        <dbReference type="ARBA" id="ARBA00000971"/>
    </source>
</evidence>
<evidence type="ECO:0000256" key="5">
    <source>
        <dbReference type="PROSITE-ProRule" id="PRU00277"/>
    </source>
</evidence>
<dbReference type="EMBL" id="RYYU01000001">
    <property type="protein sequence ID" value="RUL60219.1"/>
    <property type="molecule type" value="Genomic_DNA"/>
</dbReference>
<keyword evidence="4 5" id="KW-0413">Isomerase</keyword>
<comment type="catalytic activity">
    <reaction evidence="1 5 6">
        <text>[protein]-peptidylproline (omega=180) = [protein]-peptidylproline (omega=0)</text>
        <dbReference type="Rhea" id="RHEA:16237"/>
        <dbReference type="Rhea" id="RHEA-COMP:10747"/>
        <dbReference type="Rhea" id="RHEA-COMP:10748"/>
        <dbReference type="ChEBI" id="CHEBI:83833"/>
        <dbReference type="ChEBI" id="CHEBI:83834"/>
        <dbReference type="EC" id="5.2.1.8"/>
    </reaction>
</comment>
<reference evidence="9 10" key="1">
    <citation type="submission" date="2018-12" db="EMBL/GenBank/DDBJ databases">
        <title>Genome sequencing of Prevotella sp. KCOM 3155 (= JS262).</title>
        <authorList>
            <person name="Kook J.-K."/>
            <person name="Park S.-N."/>
            <person name="Lim Y.K."/>
        </authorList>
    </citation>
    <scope>NUCLEOTIDE SEQUENCE [LARGE SCALE GENOMIC DNA]</scope>
    <source>
        <strain evidence="9 10">KCOM 3155</strain>
    </source>
</reference>
<evidence type="ECO:0000313" key="10">
    <source>
        <dbReference type="Proteomes" id="UP000278983"/>
    </source>
</evidence>
<keyword evidence="7" id="KW-0732">Signal</keyword>
<dbReference type="InterPro" id="IPR046357">
    <property type="entry name" value="PPIase_dom_sf"/>
</dbReference>
<name>A0A3S0P9H0_9BACT</name>
<dbReference type="PANTHER" id="PTHR43811">
    <property type="entry name" value="FKBP-TYPE PEPTIDYL-PROLYL CIS-TRANS ISOMERASE FKPA"/>
    <property type="match status" value="1"/>
</dbReference>
<evidence type="ECO:0000259" key="8">
    <source>
        <dbReference type="PROSITE" id="PS50059"/>
    </source>
</evidence>
<feature type="chain" id="PRO_5018570106" description="Peptidyl-prolyl cis-trans isomerase" evidence="7">
    <location>
        <begin position="23"/>
        <end position="193"/>
    </location>
</feature>
<sequence>MRKEKTLALLVALFSLCLFSCSEDNGGNDEFENWQERNETYFNNLYNKAKNSGDAKWKTFKSWSLQEAAATAVDDHIVVEVLTEGSGTDNPLFTDSVKVHYRGNLMPTASYPNGLQFDSSWLGEYNLSTMLPVKAKTGGFINGFTTALMQMHTGDRWRIYIPAALAYAGEKNKGLIPPYSTLVFDVTLVSFWN</sequence>
<dbReference type="EC" id="5.2.1.8" evidence="6"/>
<keyword evidence="10" id="KW-1185">Reference proteome</keyword>
<accession>A0A3S0P9H0</accession>
<keyword evidence="3 5" id="KW-0697">Rotamase</keyword>
<feature type="signal peptide" evidence="7">
    <location>
        <begin position="1"/>
        <end position="22"/>
    </location>
</feature>
<protein>
    <recommendedName>
        <fullName evidence="6">Peptidyl-prolyl cis-trans isomerase</fullName>
        <ecNumber evidence="6">5.2.1.8</ecNumber>
    </recommendedName>
</protein>
<dbReference type="Gene3D" id="3.10.50.40">
    <property type="match status" value="1"/>
</dbReference>
<proteinExistence type="inferred from homology"/>
<dbReference type="Pfam" id="PF00254">
    <property type="entry name" value="FKBP_C"/>
    <property type="match status" value="1"/>
</dbReference>
<evidence type="ECO:0000256" key="6">
    <source>
        <dbReference type="RuleBase" id="RU003915"/>
    </source>
</evidence>
<gene>
    <name evidence="9" type="ORF">EHV08_11015</name>
</gene>
<comment type="caution">
    <text evidence="9">The sequence shown here is derived from an EMBL/GenBank/DDBJ whole genome shotgun (WGS) entry which is preliminary data.</text>
</comment>